<reference evidence="9" key="2">
    <citation type="submission" date="2025-08" db="UniProtKB">
        <authorList>
            <consortium name="Ensembl"/>
        </authorList>
    </citation>
    <scope>IDENTIFICATION</scope>
</reference>
<sequence length="160" mass="18776">MEQQEWIRIFQAEIETLNRKEHTWHLEFDESIVPNNPNMGWKTYLRKTSARFSCNSCKRSWPSNLVMVVFHMRLMNGQGTVKVRPLRQNCKRCPNAQMVKPSVESDNIEVLMENLMVKIRIKCYQEDLGEQNKMPRNLDVKSPHEPGHCEGCKLGICTKQ</sequence>
<keyword evidence="3" id="KW-0479">Metal-binding</keyword>
<dbReference type="GO" id="GO:0031849">
    <property type="term" value="F:olfactory receptor binding"/>
    <property type="evidence" value="ECO:0007669"/>
    <property type="project" value="TreeGrafter"/>
</dbReference>
<dbReference type="RefSeq" id="XP_007541833.1">
    <property type="nucleotide sequence ID" value="XM_007541771.2"/>
</dbReference>
<keyword evidence="6" id="KW-1133">Transmembrane helix</keyword>
<reference evidence="10" key="1">
    <citation type="submission" date="2013-10" db="EMBL/GenBank/DDBJ databases">
        <authorList>
            <person name="Schartl M."/>
            <person name="Warren W."/>
        </authorList>
    </citation>
    <scope>NUCLEOTIDE SEQUENCE [LARGE SCALE GENOMIC DNA]</scope>
    <source>
        <strain evidence="10">female</strain>
    </source>
</reference>
<dbReference type="eggNOG" id="ENOG502S6AA">
    <property type="taxonomic scope" value="Eukaryota"/>
</dbReference>
<dbReference type="PANTHER" id="PTHR14402">
    <property type="entry name" value="RECEPTOR TRANSPORTING PROTEIN"/>
    <property type="match status" value="1"/>
</dbReference>
<name>A0A096LZ96_POEFO</name>
<dbReference type="GO" id="GO:0016020">
    <property type="term" value="C:membrane"/>
    <property type="evidence" value="ECO:0007669"/>
    <property type="project" value="UniProtKB-SubCell"/>
</dbReference>
<dbReference type="InterPro" id="IPR027377">
    <property type="entry name" value="ZAR1/RTP1-5-like_Znf-3CxxC"/>
</dbReference>
<dbReference type="GeneID" id="103130384"/>
<protein>
    <submittedName>
        <fullName evidence="9">Receptor-transporting protein 3-like</fullName>
    </submittedName>
</protein>
<evidence type="ECO:0000256" key="2">
    <source>
        <dbReference type="ARBA" id="ARBA00022692"/>
    </source>
</evidence>
<accession>A0A096LZ96</accession>
<feature type="domain" description="3CxxC-type" evidence="8">
    <location>
        <begin position="47"/>
        <end position="155"/>
    </location>
</feature>
<dbReference type="EMBL" id="AYCK01001563">
    <property type="status" value="NOT_ANNOTATED_CDS"/>
    <property type="molecule type" value="Genomic_DNA"/>
</dbReference>
<dbReference type="OMA" id="LMREVKP"/>
<reference evidence="9" key="3">
    <citation type="submission" date="2025-09" db="UniProtKB">
        <authorList>
            <consortium name="Ensembl"/>
        </authorList>
    </citation>
    <scope>IDENTIFICATION</scope>
</reference>
<keyword evidence="4" id="KW-0863">Zinc-finger</keyword>
<dbReference type="STRING" id="48698.ENSPFOP00000024487"/>
<dbReference type="InterPro" id="IPR026096">
    <property type="entry name" value="R-trans_p"/>
</dbReference>
<evidence type="ECO:0000259" key="8">
    <source>
        <dbReference type="SMART" id="SM01328"/>
    </source>
</evidence>
<evidence type="ECO:0000256" key="6">
    <source>
        <dbReference type="ARBA" id="ARBA00022989"/>
    </source>
</evidence>
<keyword evidence="5" id="KW-0862">Zinc</keyword>
<evidence type="ECO:0000256" key="5">
    <source>
        <dbReference type="ARBA" id="ARBA00022833"/>
    </source>
</evidence>
<dbReference type="GeneTree" id="ENSGT00940000164175"/>
<organism evidence="9 10">
    <name type="scientific">Poecilia formosa</name>
    <name type="common">Amazon molly</name>
    <name type="synonym">Limia formosa</name>
    <dbReference type="NCBI Taxonomy" id="48698"/>
    <lineage>
        <taxon>Eukaryota</taxon>
        <taxon>Metazoa</taxon>
        <taxon>Chordata</taxon>
        <taxon>Craniata</taxon>
        <taxon>Vertebrata</taxon>
        <taxon>Euteleostomi</taxon>
        <taxon>Actinopterygii</taxon>
        <taxon>Neopterygii</taxon>
        <taxon>Teleostei</taxon>
        <taxon>Neoteleostei</taxon>
        <taxon>Acanthomorphata</taxon>
        <taxon>Ovalentaria</taxon>
        <taxon>Atherinomorphae</taxon>
        <taxon>Cyprinodontiformes</taxon>
        <taxon>Poeciliidae</taxon>
        <taxon>Poeciliinae</taxon>
        <taxon>Poecilia</taxon>
    </lineage>
</organism>
<evidence type="ECO:0000256" key="1">
    <source>
        <dbReference type="ARBA" id="ARBA00004167"/>
    </source>
</evidence>
<dbReference type="GO" id="GO:0006612">
    <property type="term" value="P:protein targeting to membrane"/>
    <property type="evidence" value="ECO:0007669"/>
    <property type="project" value="TreeGrafter"/>
</dbReference>
<evidence type="ECO:0000256" key="3">
    <source>
        <dbReference type="ARBA" id="ARBA00022723"/>
    </source>
</evidence>
<proteinExistence type="predicted"/>
<dbReference type="AlphaFoldDB" id="A0A096LZ96"/>
<dbReference type="Pfam" id="PF13695">
    <property type="entry name" value="Zn_ribbon_3CxxC"/>
    <property type="match status" value="1"/>
</dbReference>
<dbReference type="Proteomes" id="UP000028760">
    <property type="component" value="Unassembled WGS sequence"/>
</dbReference>
<comment type="subcellular location">
    <subcellularLocation>
        <location evidence="1">Membrane</location>
        <topology evidence="1">Single-pass membrane protein</topology>
    </subcellularLocation>
</comment>
<evidence type="ECO:0000256" key="4">
    <source>
        <dbReference type="ARBA" id="ARBA00022771"/>
    </source>
</evidence>
<dbReference type="OrthoDB" id="8121437at2759"/>
<keyword evidence="2" id="KW-0812">Transmembrane</keyword>
<keyword evidence="10" id="KW-1185">Reference proteome</keyword>
<dbReference type="SMART" id="SM01328">
    <property type="entry name" value="zf-3CxxC"/>
    <property type="match status" value="1"/>
</dbReference>
<keyword evidence="7" id="KW-0472">Membrane</keyword>
<dbReference type="Ensembl" id="ENSPFOT00000028916.1">
    <property type="protein sequence ID" value="ENSPFOP00000024487.1"/>
    <property type="gene ID" value="ENSPFOG00000022812.1"/>
</dbReference>
<dbReference type="PANTHER" id="PTHR14402:SF8">
    <property type="entry name" value="RECEPTOR-TRANSPORTING PROTEIN 4"/>
    <property type="match status" value="1"/>
</dbReference>
<evidence type="ECO:0000313" key="9">
    <source>
        <dbReference type="Ensembl" id="ENSPFOP00000024487.1"/>
    </source>
</evidence>
<evidence type="ECO:0000256" key="7">
    <source>
        <dbReference type="ARBA" id="ARBA00023136"/>
    </source>
</evidence>
<evidence type="ECO:0000313" key="10">
    <source>
        <dbReference type="Proteomes" id="UP000028760"/>
    </source>
</evidence>
<dbReference type="GO" id="GO:0051205">
    <property type="term" value="P:protein insertion into membrane"/>
    <property type="evidence" value="ECO:0007669"/>
    <property type="project" value="TreeGrafter"/>
</dbReference>
<dbReference type="KEGG" id="pfor:103130384"/>
<dbReference type="GO" id="GO:0008270">
    <property type="term" value="F:zinc ion binding"/>
    <property type="evidence" value="ECO:0007669"/>
    <property type="project" value="UniProtKB-KW"/>
</dbReference>